<dbReference type="InterPro" id="IPR051084">
    <property type="entry name" value="H+-coupled_symporters"/>
</dbReference>
<keyword evidence="7" id="KW-0472">Membrane</keyword>
<keyword evidence="3" id="KW-1003">Cell membrane</keyword>
<evidence type="ECO:0000256" key="1">
    <source>
        <dbReference type="ARBA" id="ARBA00004651"/>
    </source>
</evidence>
<evidence type="ECO:0000256" key="2">
    <source>
        <dbReference type="ARBA" id="ARBA00022448"/>
    </source>
</evidence>
<dbReference type="Pfam" id="PF07690">
    <property type="entry name" value="MFS_1"/>
    <property type="match status" value="1"/>
</dbReference>
<keyword evidence="6" id="KW-1133">Transmembrane helix</keyword>
<dbReference type="GO" id="GO:0005886">
    <property type="term" value="C:plasma membrane"/>
    <property type="evidence" value="ECO:0007669"/>
    <property type="project" value="UniProtKB-SubCell"/>
</dbReference>
<dbReference type="InterPro" id="IPR020846">
    <property type="entry name" value="MFS_dom"/>
</dbReference>
<evidence type="ECO:0000256" key="7">
    <source>
        <dbReference type="ARBA" id="ARBA00023136"/>
    </source>
</evidence>
<dbReference type="Proteomes" id="UP000065521">
    <property type="component" value="Unassembled WGS sequence"/>
</dbReference>
<keyword evidence="5" id="KW-0769">Symport</keyword>
<dbReference type="PROSITE" id="PS50850">
    <property type="entry name" value="MFS"/>
    <property type="match status" value="1"/>
</dbReference>
<name>A0A102I693_9BURK</name>
<dbReference type="EMBL" id="LOTN01000067">
    <property type="protein sequence ID" value="KUZ82808.1"/>
    <property type="molecule type" value="Genomic_DNA"/>
</dbReference>
<evidence type="ECO:0000313" key="8">
    <source>
        <dbReference type="EMBL" id="KUZ82808.1"/>
    </source>
</evidence>
<sequence>MQQDPLALPAAAPAAVAADARPDSPAVTRRGAIAAAVIGNWLEFFDFTVYGFFAVLIGKLYFPSGDPTTSLLLSVATFAAGFFTRPLGSIVLGVYADRNGRKAALNLTIMLMALGTGLIAIAPTYAQIGVAAPLIVVCARLMQGFSQGGEFGAATSTLLEQGGVSRRGLRASWQLATQGGAALMGSGFAALLSNTLTKDALEGWGWRIPFFVGVLIAPVGMILRRRLADDAPGDSHHGIDGGVLRELFTKHARTVLLLALTVMGGTVSTYILTFYMPTYAIHTLGLPMKLSMFVGVASGCVMLLTCPLFGWLSDRIGSRRLPIFVGRGVLVVLLFPAFWLMNRHPSLSVIMPLTALMLLFYSMGSASEFALMCESFPRRVRATGISIAYALAVTIFGGTSQLVATWLVQTTGSKLAPAGYVAVCVLVSLAAVSMLRETAGEGGD</sequence>
<dbReference type="PANTHER" id="PTHR43528:SF3">
    <property type="entry name" value="CITRATE-PROTON SYMPORTER"/>
    <property type="match status" value="1"/>
</dbReference>
<accession>A0A102I693</accession>
<dbReference type="Gene3D" id="1.20.1250.20">
    <property type="entry name" value="MFS general substrate transporter like domains"/>
    <property type="match status" value="1"/>
</dbReference>
<evidence type="ECO:0000256" key="5">
    <source>
        <dbReference type="ARBA" id="ARBA00022847"/>
    </source>
</evidence>
<dbReference type="GO" id="GO:0015293">
    <property type="term" value="F:symporter activity"/>
    <property type="evidence" value="ECO:0007669"/>
    <property type="project" value="UniProtKB-KW"/>
</dbReference>
<organism evidence="8 9">
    <name type="scientific">Burkholderia ubonensis</name>
    <dbReference type="NCBI Taxonomy" id="101571"/>
    <lineage>
        <taxon>Bacteria</taxon>
        <taxon>Pseudomonadati</taxon>
        <taxon>Pseudomonadota</taxon>
        <taxon>Betaproteobacteria</taxon>
        <taxon>Burkholderiales</taxon>
        <taxon>Burkholderiaceae</taxon>
        <taxon>Burkholderia</taxon>
        <taxon>Burkholderia cepacia complex</taxon>
    </lineage>
</organism>
<proteinExistence type="predicted"/>
<evidence type="ECO:0000256" key="6">
    <source>
        <dbReference type="ARBA" id="ARBA00022989"/>
    </source>
</evidence>
<dbReference type="AlphaFoldDB" id="A0A102I693"/>
<comment type="subcellular location">
    <subcellularLocation>
        <location evidence="1">Cell membrane</location>
        <topology evidence="1">Multi-pass membrane protein</topology>
    </subcellularLocation>
</comment>
<keyword evidence="4" id="KW-0812">Transmembrane</keyword>
<comment type="caution">
    <text evidence="8">The sequence shown here is derived from an EMBL/GenBank/DDBJ whole genome shotgun (WGS) entry which is preliminary data.</text>
</comment>
<dbReference type="RefSeq" id="WP_059617947.1">
    <property type="nucleotide sequence ID" value="NZ_CP013371.1"/>
</dbReference>
<evidence type="ECO:0000256" key="3">
    <source>
        <dbReference type="ARBA" id="ARBA00022475"/>
    </source>
</evidence>
<dbReference type="InterPro" id="IPR036259">
    <property type="entry name" value="MFS_trans_sf"/>
</dbReference>
<evidence type="ECO:0000313" key="9">
    <source>
        <dbReference type="Proteomes" id="UP000065521"/>
    </source>
</evidence>
<keyword evidence="2" id="KW-0813">Transport</keyword>
<dbReference type="PANTHER" id="PTHR43528">
    <property type="entry name" value="ALPHA-KETOGLUTARATE PERMEASE"/>
    <property type="match status" value="1"/>
</dbReference>
<reference evidence="8 9" key="1">
    <citation type="submission" date="2015-11" db="EMBL/GenBank/DDBJ databases">
        <title>Expanding the genomic diversity of Burkholderia species for the development of highly accurate diagnostics.</title>
        <authorList>
            <person name="Sahl J."/>
            <person name="Keim P."/>
            <person name="Wagner D."/>
        </authorList>
    </citation>
    <scope>NUCLEOTIDE SEQUENCE [LARGE SCALE GENOMIC DNA]</scope>
    <source>
        <strain evidence="8 9">RF32-BP4</strain>
    </source>
</reference>
<evidence type="ECO:0000256" key="4">
    <source>
        <dbReference type="ARBA" id="ARBA00022692"/>
    </source>
</evidence>
<dbReference type="SUPFAM" id="SSF103473">
    <property type="entry name" value="MFS general substrate transporter"/>
    <property type="match status" value="1"/>
</dbReference>
<protein>
    <submittedName>
        <fullName evidence="8">MFS transporter</fullName>
    </submittedName>
</protein>
<gene>
    <name evidence="8" type="ORF">WI38_28380</name>
</gene>
<dbReference type="InterPro" id="IPR011701">
    <property type="entry name" value="MFS"/>
</dbReference>